<evidence type="ECO:0000313" key="7">
    <source>
        <dbReference type="Proteomes" id="UP000800235"/>
    </source>
</evidence>
<dbReference type="EMBL" id="MU007043">
    <property type="protein sequence ID" value="KAF2429884.1"/>
    <property type="molecule type" value="Genomic_DNA"/>
</dbReference>
<evidence type="ECO:0000256" key="4">
    <source>
        <dbReference type="ARBA" id="ARBA00023128"/>
    </source>
</evidence>
<evidence type="ECO:0000256" key="2">
    <source>
        <dbReference type="ARBA" id="ARBA00009116"/>
    </source>
</evidence>
<dbReference type="InterPro" id="IPR010591">
    <property type="entry name" value="ATP11"/>
</dbReference>
<dbReference type="PANTHER" id="PTHR13126">
    <property type="entry name" value="CHAPERONE ATP11"/>
    <property type="match status" value="1"/>
</dbReference>
<evidence type="ECO:0000313" key="6">
    <source>
        <dbReference type="EMBL" id="KAF2429884.1"/>
    </source>
</evidence>
<evidence type="ECO:0000256" key="1">
    <source>
        <dbReference type="ARBA" id="ARBA00004173"/>
    </source>
</evidence>
<dbReference type="GO" id="GO:0033615">
    <property type="term" value="P:mitochondrial proton-transporting ATP synthase complex assembly"/>
    <property type="evidence" value="ECO:0007669"/>
    <property type="project" value="TreeGrafter"/>
</dbReference>
<keyword evidence="3" id="KW-0809">Transit peptide</keyword>
<evidence type="ECO:0000256" key="5">
    <source>
        <dbReference type="SAM" id="MobiDB-lite"/>
    </source>
</evidence>
<sequence>MSAFRNYLLRRLSGPPRVLHKPHQRRWARVHDIRYLTTHPVQERITDRYREKLDRKAKEQGLKDIQDLKDAYKQKIESLRKQALVPGATGPITTEIKTTAFPPGPPPPPQPQLTDNNDNIGAITTTATTKSPLSGPQPLKPGTPPPPPGIKTLSSYLDLDKTLQLPPTEIEYLWRLRHATKENNLHFTIPSTSYAHLIHTAHKHPQFILPLPHPSNGAEIHFLQWTFPHPQTVNILFTHLAEYKIRGEYASPHTTVSLHEELLEGKGLVLGHGVVMEGRGVDVDGAKWLVMCLQKFYGLTSSERGRERRRLLELFSSGDEGFKVEELLDEAERIG</sequence>
<keyword evidence="4" id="KW-0496">Mitochondrion</keyword>
<gene>
    <name evidence="6" type="ORF">EJ08DRAFT_613277</name>
</gene>
<feature type="region of interest" description="Disordered" evidence="5">
    <location>
        <begin position="126"/>
        <end position="149"/>
    </location>
</feature>
<name>A0A9P4NRB0_9PEZI</name>
<dbReference type="Pfam" id="PF06644">
    <property type="entry name" value="ATP11"/>
    <property type="match status" value="1"/>
</dbReference>
<dbReference type="PANTHER" id="PTHR13126:SF0">
    <property type="entry name" value="ATP SYNTHASE MITOCHONDRIAL F1 COMPLEX ASSEMBLY FACTOR 1"/>
    <property type="match status" value="1"/>
</dbReference>
<dbReference type="AlphaFoldDB" id="A0A9P4NRB0"/>
<dbReference type="GO" id="GO:0005739">
    <property type="term" value="C:mitochondrion"/>
    <property type="evidence" value="ECO:0007669"/>
    <property type="project" value="UniProtKB-SubCell"/>
</dbReference>
<reference evidence="6" key="1">
    <citation type="journal article" date="2020" name="Stud. Mycol.">
        <title>101 Dothideomycetes genomes: a test case for predicting lifestyles and emergence of pathogens.</title>
        <authorList>
            <person name="Haridas S."/>
            <person name="Albert R."/>
            <person name="Binder M."/>
            <person name="Bloem J."/>
            <person name="Labutti K."/>
            <person name="Salamov A."/>
            <person name="Andreopoulos B."/>
            <person name="Baker S."/>
            <person name="Barry K."/>
            <person name="Bills G."/>
            <person name="Bluhm B."/>
            <person name="Cannon C."/>
            <person name="Castanera R."/>
            <person name="Culley D."/>
            <person name="Daum C."/>
            <person name="Ezra D."/>
            <person name="Gonzalez J."/>
            <person name="Henrissat B."/>
            <person name="Kuo A."/>
            <person name="Liang C."/>
            <person name="Lipzen A."/>
            <person name="Lutzoni F."/>
            <person name="Magnuson J."/>
            <person name="Mondo S."/>
            <person name="Nolan M."/>
            <person name="Ohm R."/>
            <person name="Pangilinan J."/>
            <person name="Park H.-J."/>
            <person name="Ramirez L."/>
            <person name="Alfaro M."/>
            <person name="Sun H."/>
            <person name="Tritt A."/>
            <person name="Yoshinaga Y."/>
            <person name="Zwiers L.-H."/>
            <person name="Turgeon B."/>
            <person name="Goodwin S."/>
            <person name="Spatafora J."/>
            <person name="Crous P."/>
            <person name="Grigoriev I."/>
        </authorList>
    </citation>
    <scope>NUCLEOTIDE SEQUENCE</scope>
    <source>
        <strain evidence="6">CBS 130266</strain>
    </source>
</reference>
<accession>A0A9P4NRB0</accession>
<comment type="similarity">
    <text evidence="2">Belongs to the ATP11 family.</text>
</comment>
<comment type="subcellular location">
    <subcellularLocation>
        <location evidence="1">Mitochondrion</location>
    </subcellularLocation>
</comment>
<protein>
    <submittedName>
        <fullName evidence="6">ATP11-domain-containing protein</fullName>
    </submittedName>
</protein>
<comment type="caution">
    <text evidence="6">The sequence shown here is derived from an EMBL/GenBank/DDBJ whole genome shotgun (WGS) entry which is preliminary data.</text>
</comment>
<keyword evidence="7" id="KW-1185">Reference proteome</keyword>
<dbReference type="OrthoDB" id="16535at2759"/>
<feature type="compositionally biased region" description="Pro residues" evidence="5">
    <location>
        <begin position="138"/>
        <end position="149"/>
    </location>
</feature>
<dbReference type="Proteomes" id="UP000800235">
    <property type="component" value="Unassembled WGS sequence"/>
</dbReference>
<evidence type="ECO:0000256" key="3">
    <source>
        <dbReference type="ARBA" id="ARBA00022946"/>
    </source>
</evidence>
<organism evidence="6 7">
    <name type="scientific">Tothia fuscella</name>
    <dbReference type="NCBI Taxonomy" id="1048955"/>
    <lineage>
        <taxon>Eukaryota</taxon>
        <taxon>Fungi</taxon>
        <taxon>Dikarya</taxon>
        <taxon>Ascomycota</taxon>
        <taxon>Pezizomycotina</taxon>
        <taxon>Dothideomycetes</taxon>
        <taxon>Pleosporomycetidae</taxon>
        <taxon>Venturiales</taxon>
        <taxon>Cylindrosympodiaceae</taxon>
        <taxon>Tothia</taxon>
    </lineage>
</organism>
<proteinExistence type="inferred from homology"/>